<feature type="transmembrane region" description="Helical" evidence="1">
    <location>
        <begin position="14"/>
        <end position="38"/>
    </location>
</feature>
<evidence type="ECO:0000313" key="3">
    <source>
        <dbReference type="Proteomes" id="UP000076154"/>
    </source>
</evidence>
<keyword evidence="1" id="KW-0472">Membrane</keyword>
<sequence>MSRHDRVFPYGCDISAVGILGNALPYPFLQVLLTFAFLEVRGFSLFRRETSSYGEVGMSFDVHERLIRSLLSTVPITFAEAEHASLDGARRLVFRPHSPPRTDRLARCGVLHRNMGAPAPWTFNLDTTRNGIQNWPHLGIAGHLAAGPRRIFFLGSVQSLPHPSYFLAIAIAESGRLHPNLRLFVVAAARGLPLFSAQFLVVFALQTGRFVYKHFVRLQYEAELSSPLD</sequence>
<protein>
    <submittedName>
        <fullName evidence="2">Uncharacterized protein</fullName>
    </submittedName>
</protein>
<organism evidence="2 3">
    <name type="scientific">Hypsizygus marmoreus</name>
    <name type="common">White beech mushroom</name>
    <name type="synonym">Agaricus marmoreus</name>
    <dbReference type="NCBI Taxonomy" id="39966"/>
    <lineage>
        <taxon>Eukaryota</taxon>
        <taxon>Fungi</taxon>
        <taxon>Dikarya</taxon>
        <taxon>Basidiomycota</taxon>
        <taxon>Agaricomycotina</taxon>
        <taxon>Agaricomycetes</taxon>
        <taxon>Agaricomycetidae</taxon>
        <taxon>Agaricales</taxon>
        <taxon>Tricholomatineae</taxon>
        <taxon>Lyophyllaceae</taxon>
        <taxon>Hypsizygus</taxon>
    </lineage>
</organism>
<accession>A0A369JIJ0</accession>
<dbReference type="AlphaFoldDB" id="A0A369JIJ0"/>
<keyword evidence="1" id="KW-1133">Transmembrane helix</keyword>
<comment type="caution">
    <text evidence="2">The sequence shown here is derived from an EMBL/GenBank/DDBJ whole genome shotgun (WGS) entry which is preliminary data.</text>
</comment>
<keyword evidence="1" id="KW-0812">Transmembrane</keyword>
<evidence type="ECO:0000256" key="1">
    <source>
        <dbReference type="SAM" id="Phobius"/>
    </source>
</evidence>
<dbReference type="InParanoid" id="A0A369JIJ0"/>
<evidence type="ECO:0000313" key="2">
    <source>
        <dbReference type="EMBL" id="RDB20387.1"/>
    </source>
</evidence>
<proteinExistence type="predicted"/>
<name>A0A369JIJ0_HYPMA</name>
<dbReference type="Proteomes" id="UP000076154">
    <property type="component" value="Unassembled WGS sequence"/>
</dbReference>
<keyword evidence="3" id="KW-1185">Reference proteome</keyword>
<gene>
    <name evidence="2" type="ORF">Hypma_012526</name>
</gene>
<dbReference type="EMBL" id="LUEZ02000068">
    <property type="protein sequence ID" value="RDB20387.1"/>
    <property type="molecule type" value="Genomic_DNA"/>
</dbReference>
<reference evidence="2" key="1">
    <citation type="submission" date="2018-04" db="EMBL/GenBank/DDBJ databases">
        <title>Whole genome sequencing of Hypsizygus marmoreus.</title>
        <authorList>
            <person name="Choi I.-G."/>
            <person name="Min B."/>
            <person name="Kim J.-G."/>
            <person name="Kim S."/>
            <person name="Oh Y.-L."/>
            <person name="Kong W.-S."/>
            <person name="Park H."/>
            <person name="Jeong J."/>
            <person name="Song E.-S."/>
        </authorList>
    </citation>
    <scope>NUCLEOTIDE SEQUENCE [LARGE SCALE GENOMIC DNA]</scope>
    <source>
        <strain evidence="2">51987-8</strain>
    </source>
</reference>